<evidence type="ECO:0000256" key="4">
    <source>
        <dbReference type="RuleBase" id="RU003465"/>
    </source>
</evidence>
<dbReference type="EMBL" id="CAJFCW020000004">
    <property type="protein sequence ID" value="CAG9113925.1"/>
    <property type="molecule type" value="Genomic_DNA"/>
</dbReference>
<gene>
    <name evidence="7" type="ORF">BOKJ2_LOCUS9023</name>
</gene>
<dbReference type="OrthoDB" id="10264738at2759"/>
<sequence>MSALMLSKVRSVISGRQPSGNEPHKVGLVVDMADSHLIGGLFPVGPDKQEYPYSRPEFLHFAEEDVALALDQQVRPVLCPKFPNRMPAFAGYAECCNAGKSTLNEDQATAKILQFHQLGYEAESTVVIDDKNKKSKKPERKKSDEDVLSFSPSLSSDDSPSIPQIKAAFFGLFDGHAGSGAASISANCLHEHIKNKVNEVVETVLALSARESHYTGKKAKKDDLRCNPIDSQSLIIGAIEKAFLEMDDQIAEEKQYVRIGGGCAVLIALFCLNKIFIANAGDCRAVYVSPRDVRQVSEDMTPVRERKRLQFLAFNNEDALNNSFSRLEYSRFLTHKDLGQKVLYRDYYMDGWTTKTVKEYDLRPPLISTRSRKARLLNTIGVSRGFGDHHLMTYDDKINIKPFLSASPEVTVLDLSTLEELTDSDVLVMASDGLWDVLSNEDVAKIVRTTLSQTDPSDLTRYTTVAQDLAAAARGNPMEGCKWRLTWNKDDNIEHVKESPATSSTSYGTQASLDDISVLVIPIKFATNLPRDEDDEDDEELLVF</sequence>
<keyword evidence="2 4" id="KW-0378">Hydrolase</keyword>
<dbReference type="InterPro" id="IPR036457">
    <property type="entry name" value="PPM-type-like_dom_sf"/>
</dbReference>
<dbReference type="SMART" id="SM00332">
    <property type="entry name" value="PP2Cc"/>
    <property type="match status" value="1"/>
</dbReference>
<accession>A0A811L0E6</accession>
<evidence type="ECO:0000256" key="2">
    <source>
        <dbReference type="ARBA" id="ARBA00022801"/>
    </source>
</evidence>
<dbReference type="PROSITE" id="PS01032">
    <property type="entry name" value="PPM_1"/>
    <property type="match status" value="1"/>
</dbReference>
<dbReference type="AlphaFoldDB" id="A0A811L0E6"/>
<dbReference type="Pfam" id="PF00481">
    <property type="entry name" value="PP2C"/>
    <property type="match status" value="2"/>
</dbReference>
<protein>
    <recommendedName>
        <fullName evidence="6">PPM-type phosphatase domain-containing protein</fullName>
    </recommendedName>
</protein>
<dbReference type="EMBL" id="CAJFDH010000004">
    <property type="protein sequence ID" value="CAD5220596.1"/>
    <property type="molecule type" value="Genomic_DNA"/>
</dbReference>
<keyword evidence="3 4" id="KW-0904">Protein phosphatase</keyword>
<dbReference type="CDD" id="cd00143">
    <property type="entry name" value="PP2Cc"/>
    <property type="match status" value="1"/>
</dbReference>
<evidence type="ECO:0000259" key="6">
    <source>
        <dbReference type="PROSITE" id="PS51746"/>
    </source>
</evidence>
<dbReference type="GO" id="GO:0004741">
    <property type="term" value="F:[pyruvate dehydrogenase (acetyl-transferring)]-phosphatase activity"/>
    <property type="evidence" value="ECO:0007669"/>
    <property type="project" value="TreeGrafter"/>
</dbReference>
<dbReference type="GO" id="GO:0005739">
    <property type="term" value="C:mitochondrion"/>
    <property type="evidence" value="ECO:0007669"/>
    <property type="project" value="TreeGrafter"/>
</dbReference>
<dbReference type="GO" id="GO:0046872">
    <property type="term" value="F:metal ion binding"/>
    <property type="evidence" value="ECO:0007669"/>
    <property type="project" value="UniProtKB-KW"/>
</dbReference>
<evidence type="ECO:0000256" key="3">
    <source>
        <dbReference type="ARBA" id="ARBA00022912"/>
    </source>
</evidence>
<evidence type="ECO:0000256" key="5">
    <source>
        <dbReference type="SAM" id="MobiDB-lite"/>
    </source>
</evidence>
<organism evidence="7 8">
    <name type="scientific">Bursaphelenchus okinawaensis</name>
    <dbReference type="NCBI Taxonomy" id="465554"/>
    <lineage>
        <taxon>Eukaryota</taxon>
        <taxon>Metazoa</taxon>
        <taxon>Ecdysozoa</taxon>
        <taxon>Nematoda</taxon>
        <taxon>Chromadorea</taxon>
        <taxon>Rhabditida</taxon>
        <taxon>Tylenchina</taxon>
        <taxon>Tylenchomorpha</taxon>
        <taxon>Aphelenchoidea</taxon>
        <taxon>Aphelenchoididae</taxon>
        <taxon>Bursaphelenchus</taxon>
    </lineage>
</organism>
<dbReference type="PROSITE" id="PS51746">
    <property type="entry name" value="PPM_2"/>
    <property type="match status" value="1"/>
</dbReference>
<evidence type="ECO:0000256" key="1">
    <source>
        <dbReference type="ARBA" id="ARBA00022723"/>
    </source>
</evidence>
<dbReference type="Proteomes" id="UP000783686">
    <property type="component" value="Unassembled WGS sequence"/>
</dbReference>
<evidence type="ECO:0000313" key="8">
    <source>
        <dbReference type="Proteomes" id="UP000614601"/>
    </source>
</evidence>
<dbReference type="InterPro" id="IPR000222">
    <property type="entry name" value="PP2C_BS"/>
</dbReference>
<feature type="compositionally biased region" description="Low complexity" evidence="5">
    <location>
        <begin position="148"/>
        <end position="160"/>
    </location>
</feature>
<feature type="domain" description="PPM-type phosphatase" evidence="6">
    <location>
        <begin position="151"/>
        <end position="523"/>
    </location>
</feature>
<dbReference type="Gene3D" id="3.60.40.10">
    <property type="entry name" value="PPM-type phosphatase domain"/>
    <property type="match status" value="1"/>
</dbReference>
<comment type="similarity">
    <text evidence="4">Belongs to the PP2C family.</text>
</comment>
<dbReference type="PANTHER" id="PTHR13832">
    <property type="entry name" value="PROTEIN PHOSPHATASE 2C"/>
    <property type="match status" value="1"/>
</dbReference>
<keyword evidence="1" id="KW-0479">Metal-binding</keyword>
<dbReference type="InterPro" id="IPR015655">
    <property type="entry name" value="PP2C"/>
</dbReference>
<dbReference type="PANTHER" id="PTHR13832:SF354">
    <property type="entry name" value="GM14138P"/>
    <property type="match status" value="1"/>
</dbReference>
<dbReference type="SUPFAM" id="SSF81606">
    <property type="entry name" value="PP2C-like"/>
    <property type="match status" value="1"/>
</dbReference>
<feature type="region of interest" description="Disordered" evidence="5">
    <location>
        <begin position="131"/>
        <end position="160"/>
    </location>
</feature>
<dbReference type="Proteomes" id="UP000614601">
    <property type="component" value="Unassembled WGS sequence"/>
</dbReference>
<name>A0A811L0E6_9BILA</name>
<proteinExistence type="inferred from homology"/>
<comment type="caution">
    <text evidence="7">The sequence shown here is derived from an EMBL/GenBank/DDBJ whole genome shotgun (WGS) entry which is preliminary data.</text>
</comment>
<reference evidence="7" key="1">
    <citation type="submission" date="2020-09" db="EMBL/GenBank/DDBJ databases">
        <authorList>
            <person name="Kikuchi T."/>
        </authorList>
    </citation>
    <scope>NUCLEOTIDE SEQUENCE</scope>
    <source>
        <strain evidence="7">SH1</strain>
    </source>
</reference>
<keyword evidence="8" id="KW-1185">Reference proteome</keyword>
<evidence type="ECO:0000313" key="7">
    <source>
        <dbReference type="EMBL" id="CAD5220596.1"/>
    </source>
</evidence>
<dbReference type="InterPro" id="IPR001932">
    <property type="entry name" value="PPM-type_phosphatase-like_dom"/>
</dbReference>